<organism evidence="1 2">
    <name type="scientific">Sulfobacillus benefaciens</name>
    <dbReference type="NCBI Taxonomy" id="453960"/>
    <lineage>
        <taxon>Bacteria</taxon>
        <taxon>Bacillati</taxon>
        <taxon>Bacillota</taxon>
        <taxon>Clostridia</taxon>
        <taxon>Eubacteriales</taxon>
        <taxon>Clostridiales Family XVII. Incertae Sedis</taxon>
        <taxon>Sulfobacillus</taxon>
    </lineage>
</organism>
<comment type="caution">
    <text evidence="1">The sequence shown here is derived from an EMBL/GenBank/DDBJ whole genome shotgun (WGS) entry which is preliminary data.</text>
</comment>
<evidence type="ECO:0000313" key="1">
    <source>
        <dbReference type="EMBL" id="PSR25980.1"/>
    </source>
</evidence>
<sequence length="79" mass="8943">MSPQILPLTHHFAQSGRISFDTGGTQTMNPYAFLALVRLVAGKLQCPRKLTNPERFGTKNTVDHRSIIIKFRPYQIFIG</sequence>
<reference evidence="1 2" key="1">
    <citation type="journal article" date="2014" name="BMC Genomics">
        <title>Comparison of environmental and isolate Sulfobacillus genomes reveals diverse carbon, sulfur, nitrogen, and hydrogen metabolisms.</title>
        <authorList>
            <person name="Justice N.B."/>
            <person name="Norman A."/>
            <person name="Brown C.T."/>
            <person name="Singh A."/>
            <person name="Thomas B.C."/>
            <person name="Banfield J.F."/>
        </authorList>
    </citation>
    <scope>NUCLEOTIDE SEQUENCE [LARGE SCALE GENOMIC DNA]</scope>
    <source>
        <strain evidence="1">AMDSBA1</strain>
    </source>
</reference>
<dbReference type="Proteomes" id="UP000242699">
    <property type="component" value="Unassembled WGS sequence"/>
</dbReference>
<dbReference type="AlphaFoldDB" id="A0A2T2WUS4"/>
<gene>
    <name evidence="1" type="ORF">C7B43_15320</name>
</gene>
<protein>
    <submittedName>
        <fullName evidence="1">Uncharacterized protein</fullName>
    </submittedName>
</protein>
<evidence type="ECO:0000313" key="2">
    <source>
        <dbReference type="Proteomes" id="UP000242699"/>
    </source>
</evidence>
<proteinExistence type="predicted"/>
<dbReference type="EMBL" id="PXYT01000045">
    <property type="protein sequence ID" value="PSR25980.1"/>
    <property type="molecule type" value="Genomic_DNA"/>
</dbReference>
<name>A0A2T2WUS4_9FIRM</name>
<accession>A0A2T2WUS4</accession>